<keyword evidence="3" id="KW-1185">Reference proteome</keyword>
<comment type="caution">
    <text evidence="2">The sequence shown here is derived from an EMBL/GenBank/DDBJ whole genome shotgun (WGS) entry which is preliminary data.</text>
</comment>
<evidence type="ECO:0000313" key="3">
    <source>
        <dbReference type="Proteomes" id="UP001233314"/>
    </source>
</evidence>
<keyword evidence="1" id="KW-0732">Signal</keyword>
<protein>
    <submittedName>
        <fullName evidence="2">Uncharacterized protein</fullName>
    </submittedName>
</protein>
<proteinExistence type="predicted"/>
<evidence type="ECO:0000313" key="2">
    <source>
        <dbReference type="EMBL" id="MDO7868336.1"/>
    </source>
</evidence>
<name>A0ABT9B4V5_9ACTN</name>
<feature type="signal peptide" evidence="1">
    <location>
        <begin position="1"/>
        <end position="28"/>
    </location>
</feature>
<dbReference type="RefSeq" id="WP_305027710.1">
    <property type="nucleotide sequence ID" value="NZ_JAUQTA010000001.1"/>
</dbReference>
<feature type="chain" id="PRO_5046981840" evidence="1">
    <location>
        <begin position="29"/>
        <end position="41"/>
    </location>
</feature>
<dbReference type="EMBL" id="JAUQTA010000001">
    <property type="protein sequence ID" value="MDO7868336.1"/>
    <property type="molecule type" value="Genomic_DNA"/>
</dbReference>
<reference evidence="2 3" key="1">
    <citation type="submission" date="2023-07" db="EMBL/GenBank/DDBJ databases">
        <title>Nocardioides sp. nov WY-20 isolated from soil.</title>
        <authorList>
            <person name="Liu B."/>
            <person name="Wan Y."/>
        </authorList>
    </citation>
    <scope>NUCLEOTIDE SEQUENCE [LARGE SCALE GENOMIC DNA]</scope>
    <source>
        <strain evidence="2 3">WY-20</strain>
    </source>
</reference>
<accession>A0ABT9B4V5</accession>
<evidence type="ECO:0000256" key="1">
    <source>
        <dbReference type="SAM" id="SignalP"/>
    </source>
</evidence>
<sequence>MKTRIIRIAAAGLAVLALTIGTSSVASAQPTSPQASDTSWT</sequence>
<dbReference type="Proteomes" id="UP001233314">
    <property type="component" value="Unassembled WGS sequence"/>
</dbReference>
<organism evidence="2 3">
    <name type="scientific">Nocardioides jiangxiensis</name>
    <dbReference type="NCBI Taxonomy" id="3064524"/>
    <lineage>
        <taxon>Bacteria</taxon>
        <taxon>Bacillati</taxon>
        <taxon>Actinomycetota</taxon>
        <taxon>Actinomycetes</taxon>
        <taxon>Propionibacteriales</taxon>
        <taxon>Nocardioidaceae</taxon>
        <taxon>Nocardioides</taxon>
    </lineage>
</organism>
<gene>
    <name evidence="2" type="ORF">Q5722_08140</name>
</gene>